<evidence type="ECO:0000313" key="2">
    <source>
        <dbReference type="EMBL" id="KAF7555254.1"/>
    </source>
</evidence>
<dbReference type="AlphaFoldDB" id="A0A9P5LBR5"/>
<evidence type="ECO:0000256" key="1">
    <source>
        <dbReference type="SAM" id="Phobius"/>
    </source>
</evidence>
<feature type="transmembrane region" description="Helical" evidence="1">
    <location>
        <begin position="14"/>
        <end position="37"/>
    </location>
</feature>
<evidence type="ECO:0000313" key="3">
    <source>
        <dbReference type="Proteomes" id="UP000722485"/>
    </source>
</evidence>
<protein>
    <submittedName>
        <fullName evidence="2">Uncharacterized protein</fullName>
    </submittedName>
</protein>
<dbReference type="Proteomes" id="UP000722485">
    <property type="component" value="Unassembled WGS sequence"/>
</dbReference>
<gene>
    <name evidence="2" type="ORF">G7Z17_g2322</name>
</gene>
<keyword evidence="1" id="KW-0472">Membrane</keyword>
<dbReference type="EMBL" id="JAANBB010000022">
    <property type="protein sequence ID" value="KAF7555254.1"/>
    <property type="molecule type" value="Genomic_DNA"/>
</dbReference>
<dbReference type="OrthoDB" id="5153866at2759"/>
<keyword evidence="1" id="KW-0812">Transmembrane</keyword>
<organism evidence="2 3">
    <name type="scientific">Cylindrodendrum hubeiense</name>
    <dbReference type="NCBI Taxonomy" id="595255"/>
    <lineage>
        <taxon>Eukaryota</taxon>
        <taxon>Fungi</taxon>
        <taxon>Dikarya</taxon>
        <taxon>Ascomycota</taxon>
        <taxon>Pezizomycotina</taxon>
        <taxon>Sordariomycetes</taxon>
        <taxon>Hypocreomycetidae</taxon>
        <taxon>Hypocreales</taxon>
        <taxon>Nectriaceae</taxon>
        <taxon>Cylindrodendrum</taxon>
    </lineage>
</organism>
<reference evidence="2" key="1">
    <citation type="submission" date="2020-03" db="EMBL/GenBank/DDBJ databases">
        <title>Draft Genome Sequence of Cylindrodendrum hubeiense.</title>
        <authorList>
            <person name="Buettner E."/>
            <person name="Kellner H."/>
        </authorList>
    </citation>
    <scope>NUCLEOTIDE SEQUENCE</scope>
    <source>
        <strain evidence="2">IHI 201604</strain>
    </source>
</reference>
<keyword evidence="3" id="KW-1185">Reference proteome</keyword>
<keyword evidence="1" id="KW-1133">Transmembrane helix</keyword>
<name>A0A9P5LBR5_9HYPO</name>
<proteinExistence type="predicted"/>
<accession>A0A9P5LBR5</accession>
<comment type="caution">
    <text evidence="2">The sequence shown here is derived from an EMBL/GenBank/DDBJ whole genome shotgun (WGS) entry which is preliminary data.</text>
</comment>
<sequence>MADSPSPSDVASTIGTWVGVGLALMALGGVVGPYFLIRAARSERTQALKAVDAQVFGYVTNSFKLTESIRLRRVLAPILDEAPGKNISLRKTIKAREHGEVPSSSTGWVNLAYLASLYSEGFKTGDPLLIRNREAWFPIHRFSILAVGLRGRYGHRDDHGEAVTVQTRARLLTEDDGNNDTRAYRESRTADKLYGITGVMWWQQNIILAESRFDEVYFAPHPERLTMVDLDDPTPLTELFWLSIGCLPLNDKKKRVYAMGIPELSFVTVGREGSSSSRDSHQSFNLRIARDLEDDVWVFRKRPNMSPRHNQWTDAVGISRDDAKRVYYLHTPRKDPEPGILRLFTLEAEKISLAVMRLHPNKRGFFRFKRRHVYSLLPDHITSLSKSRVYPFTATITLQHDLRRSRSRTRLTKDLDRLARNLREVYINFFSRQRAEICYDIDTCIGDELQSEKHSDIWQCISVLAIVRKEFFDWATGMLHDRSSQLFRIEFRDHLHEGIREDDNDA</sequence>